<evidence type="ECO:0000313" key="9">
    <source>
        <dbReference type="EMBL" id="TGZ81616.1"/>
    </source>
</evidence>
<dbReference type="PANTHER" id="PTHR47172:SF24">
    <property type="entry name" value="GATA ZINC FINGER DOMAIN-CONTAINING PROTEIN 14-RELATED"/>
    <property type="match status" value="1"/>
</dbReference>
<keyword evidence="3" id="KW-0862">Zinc</keyword>
<keyword evidence="1" id="KW-0479">Metal-binding</keyword>
<dbReference type="PROSITE" id="PS50114">
    <property type="entry name" value="GATA_ZN_FINGER_2"/>
    <property type="match status" value="1"/>
</dbReference>
<dbReference type="PANTHER" id="PTHR47172">
    <property type="entry name" value="OS01G0976800 PROTEIN"/>
    <property type="match status" value="1"/>
</dbReference>
<evidence type="ECO:0000256" key="4">
    <source>
        <dbReference type="ARBA" id="ARBA00023015"/>
    </source>
</evidence>
<evidence type="ECO:0000256" key="3">
    <source>
        <dbReference type="ARBA" id="ARBA00022833"/>
    </source>
</evidence>
<dbReference type="Proteomes" id="UP000298138">
    <property type="component" value="Unassembled WGS sequence"/>
</dbReference>
<keyword evidence="5" id="KW-0804">Transcription</keyword>
<feature type="domain" description="GATA-type" evidence="8">
    <location>
        <begin position="442"/>
        <end position="472"/>
    </location>
</feature>
<name>A0A4S2MYD2_9PEZI</name>
<dbReference type="PROSITE" id="PS00344">
    <property type="entry name" value="GATA_ZN_FINGER_1"/>
    <property type="match status" value="1"/>
</dbReference>
<dbReference type="GO" id="GO:0006355">
    <property type="term" value="P:regulation of DNA-templated transcription"/>
    <property type="evidence" value="ECO:0007669"/>
    <property type="project" value="InterPro"/>
</dbReference>
<dbReference type="STRING" id="341454.A0A4S2MYD2"/>
<dbReference type="EMBL" id="ML220118">
    <property type="protein sequence ID" value="TGZ81616.1"/>
    <property type="molecule type" value="Genomic_DNA"/>
</dbReference>
<dbReference type="Gene3D" id="3.30.50.10">
    <property type="entry name" value="Erythroid Transcription Factor GATA-1, subunit A"/>
    <property type="match status" value="1"/>
</dbReference>
<sequence>MSSSEGRKQSTDDVLPPMTSDLDRHAFSQRNPPLPRSGLPAASPISPTSTFGSSEVRHNFPPPPHNGINTPPESRRTSGPEPAEPPPRQSLPSLHDILHQPAGPFAGQSPLHTPPIANSPFSDSNRPTQHPPPPLQFPTSFPASQASLPSPGGSNHDAHLHRPENHAGSRALPPNPYSQAQPPPQIPAMQPPPSFSTPSHIPTSSAERHSRSPPAFRAAPYPPRPASPRFHTGPPPAFGTSQPPNSHVTQYPPYNHPPAIAPPPPQQIAHPPHPSQQAPYQYPPYDSGYPPPKSEPTAKGIKRGDGYAPSIQRAIQLSAMRRDLDTTAQHSGQIHSMIAGYLNEHGSGQNLYGAGLQRTIHEFNEAISKAHEITEHLKHCLEIFRDVADQDIKVAAQPDSAPAGNEYPPNDRHPPYNDARNTAVGQPEPKKIRRGRAAPPGRCHSCHRAETPEWRRGPDGARTLCNACGLHYAKLTRKLNKAGMAPPTAQVNRRPPAAST</sequence>
<dbReference type="InParanoid" id="A0A4S2MYD2"/>
<gene>
    <name evidence="9" type="ORF">EX30DRAFT_250606</name>
</gene>
<dbReference type="GO" id="GO:0043565">
    <property type="term" value="F:sequence-specific DNA binding"/>
    <property type="evidence" value="ECO:0007669"/>
    <property type="project" value="InterPro"/>
</dbReference>
<keyword evidence="4" id="KW-0805">Transcription regulation</keyword>
<dbReference type="CDD" id="cd00202">
    <property type="entry name" value="ZnF_GATA"/>
    <property type="match status" value="1"/>
</dbReference>
<feature type="region of interest" description="Disordered" evidence="7">
    <location>
        <begin position="1"/>
        <end position="306"/>
    </location>
</feature>
<dbReference type="Pfam" id="PF00320">
    <property type="entry name" value="GATA"/>
    <property type="match status" value="1"/>
</dbReference>
<feature type="compositionally biased region" description="Basic and acidic residues" evidence="7">
    <location>
        <begin position="1"/>
        <end position="11"/>
    </location>
</feature>
<dbReference type="SMART" id="SM00401">
    <property type="entry name" value="ZnF_GATA"/>
    <property type="match status" value="1"/>
</dbReference>
<dbReference type="AlphaFoldDB" id="A0A4S2MYD2"/>
<evidence type="ECO:0000256" key="1">
    <source>
        <dbReference type="ARBA" id="ARBA00022723"/>
    </source>
</evidence>
<dbReference type="GO" id="GO:0008270">
    <property type="term" value="F:zinc ion binding"/>
    <property type="evidence" value="ECO:0007669"/>
    <property type="project" value="UniProtKB-KW"/>
</dbReference>
<feature type="compositionally biased region" description="Polar residues" evidence="7">
    <location>
        <begin position="196"/>
        <end position="205"/>
    </location>
</feature>
<keyword evidence="2 6" id="KW-0863">Zinc-finger</keyword>
<proteinExistence type="predicted"/>
<evidence type="ECO:0000256" key="2">
    <source>
        <dbReference type="ARBA" id="ARBA00022771"/>
    </source>
</evidence>
<dbReference type="SUPFAM" id="SSF57716">
    <property type="entry name" value="Glucocorticoid receptor-like (DNA-binding domain)"/>
    <property type="match status" value="1"/>
</dbReference>
<evidence type="ECO:0000256" key="7">
    <source>
        <dbReference type="SAM" id="MobiDB-lite"/>
    </source>
</evidence>
<evidence type="ECO:0000256" key="5">
    <source>
        <dbReference type="ARBA" id="ARBA00023163"/>
    </source>
</evidence>
<accession>A0A4S2MYD2</accession>
<dbReference type="InterPro" id="IPR013088">
    <property type="entry name" value="Znf_NHR/GATA"/>
</dbReference>
<feature type="compositionally biased region" description="Low complexity" evidence="7">
    <location>
        <begin position="275"/>
        <end position="285"/>
    </location>
</feature>
<feature type="compositionally biased region" description="Pro residues" evidence="7">
    <location>
        <begin position="254"/>
        <end position="274"/>
    </location>
</feature>
<protein>
    <recommendedName>
        <fullName evidence="8">GATA-type domain-containing protein</fullName>
    </recommendedName>
</protein>
<evidence type="ECO:0000256" key="6">
    <source>
        <dbReference type="PROSITE-ProRule" id="PRU00094"/>
    </source>
</evidence>
<feature type="region of interest" description="Disordered" evidence="7">
    <location>
        <begin position="398"/>
        <end position="444"/>
    </location>
</feature>
<dbReference type="InterPro" id="IPR000679">
    <property type="entry name" value="Znf_GATA"/>
</dbReference>
<evidence type="ECO:0000259" key="8">
    <source>
        <dbReference type="PROSITE" id="PS50114"/>
    </source>
</evidence>
<dbReference type="OrthoDB" id="2162994at2759"/>
<feature type="compositionally biased region" description="Polar residues" evidence="7">
    <location>
        <begin position="239"/>
        <end position="249"/>
    </location>
</feature>
<feature type="compositionally biased region" description="Pro residues" evidence="7">
    <location>
        <begin position="173"/>
        <end position="195"/>
    </location>
</feature>
<evidence type="ECO:0000313" key="10">
    <source>
        <dbReference type="Proteomes" id="UP000298138"/>
    </source>
</evidence>
<organism evidence="9 10">
    <name type="scientific">Ascodesmis nigricans</name>
    <dbReference type="NCBI Taxonomy" id="341454"/>
    <lineage>
        <taxon>Eukaryota</taxon>
        <taxon>Fungi</taxon>
        <taxon>Dikarya</taxon>
        <taxon>Ascomycota</taxon>
        <taxon>Pezizomycotina</taxon>
        <taxon>Pezizomycetes</taxon>
        <taxon>Pezizales</taxon>
        <taxon>Ascodesmidaceae</taxon>
        <taxon>Ascodesmis</taxon>
    </lineage>
</organism>
<reference evidence="9 10" key="1">
    <citation type="submission" date="2019-04" db="EMBL/GenBank/DDBJ databases">
        <title>Comparative genomics and transcriptomics to analyze fruiting body development in filamentous ascomycetes.</title>
        <authorList>
            <consortium name="DOE Joint Genome Institute"/>
            <person name="Lutkenhaus R."/>
            <person name="Traeger S."/>
            <person name="Breuer J."/>
            <person name="Kuo A."/>
            <person name="Lipzen A."/>
            <person name="Pangilinan J."/>
            <person name="Dilworth D."/>
            <person name="Sandor L."/>
            <person name="Poggeler S."/>
            <person name="Barry K."/>
            <person name="Grigoriev I.V."/>
            <person name="Nowrousian M."/>
        </authorList>
    </citation>
    <scope>NUCLEOTIDE SEQUENCE [LARGE SCALE GENOMIC DNA]</scope>
    <source>
        <strain evidence="9 10">CBS 389.68</strain>
    </source>
</reference>
<feature type="compositionally biased region" description="Basic and acidic residues" evidence="7">
    <location>
        <begin position="156"/>
        <end position="167"/>
    </location>
</feature>
<keyword evidence="10" id="KW-1185">Reference proteome</keyword>